<dbReference type="GO" id="GO:0042274">
    <property type="term" value="P:ribosomal small subunit biogenesis"/>
    <property type="evidence" value="ECO:0007669"/>
    <property type="project" value="InterPro"/>
</dbReference>
<dbReference type="GO" id="GO:0000056">
    <property type="term" value="P:ribosomal small subunit export from nucleus"/>
    <property type="evidence" value="ECO:0007669"/>
    <property type="project" value="TreeGrafter"/>
</dbReference>
<dbReference type="PANTHER" id="PTHR21531:SF0">
    <property type="entry name" value="PROTEIN LTV1 HOMOLOG"/>
    <property type="match status" value="1"/>
</dbReference>
<evidence type="ECO:0000256" key="2">
    <source>
        <dbReference type="ARBA" id="ARBA00021561"/>
    </source>
</evidence>
<protein>
    <recommendedName>
        <fullName evidence="2">Protein LTV1 homolog</fullName>
    </recommendedName>
</protein>
<name>A0AAV7K0Z0_9METZ</name>
<reference evidence="4 5" key="1">
    <citation type="journal article" date="2023" name="BMC Biol.">
        <title>The compact genome of the sponge Oopsacas minuta (Hexactinellida) is lacking key metazoan core genes.</title>
        <authorList>
            <person name="Santini S."/>
            <person name="Schenkelaars Q."/>
            <person name="Jourda C."/>
            <person name="Duchesne M."/>
            <person name="Belahbib H."/>
            <person name="Rocher C."/>
            <person name="Selva M."/>
            <person name="Riesgo A."/>
            <person name="Vervoort M."/>
            <person name="Leys S.P."/>
            <person name="Kodjabachian L."/>
            <person name="Le Bivic A."/>
            <person name="Borchiellini C."/>
            <person name="Claverie J.M."/>
            <person name="Renard E."/>
        </authorList>
    </citation>
    <scope>NUCLEOTIDE SEQUENCE [LARGE SCALE GENOMIC DNA]</scope>
    <source>
        <strain evidence="4">SPO-2</strain>
    </source>
</reference>
<dbReference type="PANTHER" id="PTHR21531">
    <property type="entry name" value="LOW-TEMPERATURE VIABILITY PROTEIN LTV1-RELATED"/>
    <property type="match status" value="1"/>
</dbReference>
<gene>
    <name evidence="4" type="ORF">LOD99_2599</name>
</gene>
<dbReference type="GO" id="GO:0005634">
    <property type="term" value="C:nucleus"/>
    <property type="evidence" value="ECO:0007669"/>
    <property type="project" value="TreeGrafter"/>
</dbReference>
<accession>A0AAV7K0Z0</accession>
<dbReference type="InterPro" id="IPR007307">
    <property type="entry name" value="Ltv1"/>
</dbReference>
<dbReference type="GO" id="GO:0005829">
    <property type="term" value="C:cytosol"/>
    <property type="evidence" value="ECO:0007669"/>
    <property type="project" value="TreeGrafter"/>
</dbReference>
<keyword evidence="5" id="KW-1185">Reference proteome</keyword>
<evidence type="ECO:0000313" key="5">
    <source>
        <dbReference type="Proteomes" id="UP001165289"/>
    </source>
</evidence>
<proteinExistence type="inferred from homology"/>
<evidence type="ECO:0000256" key="3">
    <source>
        <dbReference type="SAM" id="MobiDB-lite"/>
    </source>
</evidence>
<comment type="caution">
    <text evidence="4">The sequence shown here is derived from an EMBL/GenBank/DDBJ whole genome shotgun (WGS) entry which is preliminary data.</text>
</comment>
<evidence type="ECO:0000313" key="4">
    <source>
        <dbReference type="EMBL" id="KAI6654720.1"/>
    </source>
</evidence>
<dbReference type="AlphaFoldDB" id="A0AAV7K0Z0"/>
<feature type="region of interest" description="Disordered" evidence="3">
    <location>
        <begin position="376"/>
        <end position="408"/>
    </location>
</feature>
<dbReference type="Pfam" id="PF04180">
    <property type="entry name" value="LTV"/>
    <property type="match status" value="2"/>
</dbReference>
<sequence length="427" mass="48672">MGRKKKPWINKKTATCYKLVYRSQDDPLSKELDHPQMVLAPLTGLCRDLGSDESDDELEEQKKYGIYFGDDYNYMQHIKSATTMRETTLLKKEPVLQLDLPPDVFPSRSLLPPLPPFDPFLGTQHEFVDKDIEAALEGEFDFSDPDGRLEDDFVFQANQVPEGELFSGEYGAPPEQWAELMGDFNPWSKEDKVKVQSCDDDRQSKFTECSMTSSAVARNEGKQLIDAQFERLIEEYDGSMTGVQEDEVVAVDDVTTGCDQLLEHILKQFKQTRFDDTTIKADNTEVVICGDTESSSDSDIDSKLEALFFQPPEVEQWDCESILSTYSNLYNHPKLITLPVKSKQTNTELKMKDPDNVSTDDVSIFSGIGIHLRVKGESSEDKRERKTAVKKERREARDRKKQTREIYKAERTSIKNRMGNVSIVPVV</sequence>
<comment type="similarity">
    <text evidence="1">Belongs to the LTV1 family.</text>
</comment>
<evidence type="ECO:0000256" key="1">
    <source>
        <dbReference type="ARBA" id="ARBA00009078"/>
    </source>
</evidence>
<dbReference type="EMBL" id="JAKMXF010000221">
    <property type="protein sequence ID" value="KAI6654720.1"/>
    <property type="molecule type" value="Genomic_DNA"/>
</dbReference>
<dbReference type="GO" id="GO:0030688">
    <property type="term" value="C:preribosome, small subunit precursor"/>
    <property type="evidence" value="ECO:0007669"/>
    <property type="project" value="TreeGrafter"/>
</dbReference>
<organism evidence="4 5">
    <name type="scientific">Oopsacas minuta</name>
    <dbReference type="NCBI Taxonomy" id="111878"/>
    <lineage>
        <taxon>Eukaryota</taxon>
        <taxon>Metazoa</taxon>
        <taxon>Porifera</taxon>
        <taxon>Hexactinellida</taxon>
        <taxon>Hexasterophora</taxon>
        <taxon>Lyssacinosida</taxon>
        <taxon>Leucopsacidae</taxon>
        <taxon>Oopsacas</taxon>
    </lineage>
</organism>
<dbReference type="Proteomes" id="UP001165289">
    <property type="component" value="Unassembled WGS sequence"/>
</dbReference>